<evidence type="ECO:0000313" key="1">
    <source>
        <dbReference type="EMBL" id="MBT1701231.1"/>
    </source>
</evidence>
<sequence>MQTAALNYKLIKKIKDERFDEDLIHQYYLLIHIGQRDLQVGVVDSQENRMLLLEDYVFPVQASSQELPQILDHLFDAHAFLKAAFWKGIKISVKNNKFIQVPEALFVEEAKAEYLKFNAYLEPDEEVLSVLNERSRAVTVFAVQAGLRQWLHQLYPNNTPVFMHQSAVLIEGITEFARNRKDDPLYIYVDRFKLHILSCKQGKLLYYNQFLIKQFSDYIKYIMLVMKSLKLSQSSSQVMLWGYIGKNSPHYHEFYKYINNVIYGHRPKHLVFGYMFDEVQDHHFFDLYNMQLVGN</sequence>
<dbReference type="AlphaFoldDB" id="A0AAP2DRM0"/>
<keyword evidence="2" id="KW-1185">Reference proteome</keyword>
<dbReference type="Gene3D" id="3.30.420.260">
    <property type="match status" value="1"/>
</dbReference>
<accession>A0AAP2DRM0</accession>
<comment type="caution">
    <text evidence="1">The sequence shown here is derived from an EMBL/GenBank/DDBJ whole genome shotgun (WGS) entry which is preliminary data.</text>
</comment>
<dbReference type="Gene3D" id="3.30.420.250">
    <property type="match status" value="1"/>
</dbReference>
<dbReference type="InterPro" id="IPR024213">
    <property type="entry name" value="DUF3822"/>
</dbReference>
<evidence type="ECO:0000313" key="2">
    <source>
        <dbReference type="Proteomes" id="UP001319200"/>
    </source>
</evidence>
<dbReference type="CDD" id="cd24013">
    <property type="entry name" value="ASKHA_ATPase_BT3980-like"/>
    <property type="match status" value="1"/>
</dbReference>
<protein>
    <submittedName>
        <fullName evidence="1">DUF3822 family protein</fullName>
    </submittedName>
</protein>
<proteinExistence type="predicted"/>
<dbReference type="RefSeq" id="WP_254169916.1">
    <property type="nucleotide sequence ID" value="NZ_JAHESF010000061.1"/>
</dbReference>
<organism evidence="1 2">
    <name type="scientific">Chryseosolibacter histidini</name>
    <dbReference type="NCBI Taxonomy" id="2782349"/>
    <lineage>
        <taxon>Bacteria</taxon>
        <taxon>Pseudomonadati</taxon>
        <taxon>Bacteroidota</taxon>
        <taxon>Cytophagia</taxon>
        <taxon>Cytophagales</taxon>
        <taxon>Chryseotaleaceae</taxon>
        <taxon>Chryseosolibacter</taxon>
    </lineage>
</organism>
<dbReference type="Proteomes" id="UP001319200">
    <property type="component" value="Unassembled WGS sequence"/>
</dbReference>
<dbReference type="Pfam" id="PF12864">
    <property type="entry name" value="DUF3822"/>
    <property type="match status" value="1"/>
</dbReference>
<gene>
    <name evidence="1" type="ORF">KK083_30345</name>
</gene>
<name>A0AAP2DRM0_9BACT</name>
<dbReference type="EMBL" id="JAHESF010000061">
    <property type="protein sequence ID" value="MBT1701231.1"/>
    <property type="molecule type" value="Genomic_DNA"/>
</dbReference>
<reference evidence="1 2" key="1">
    <citation type="submission" date="2021-05" db="EMBL/GenBank/DDBJ databases">
        <title>A Polyphasic approach of four new species of the genus Ohtaekwangia: Ohtaekwangia histidinii sp. nov., Ohtaekwangia cretensis sp. nov., Ohtaekwangia indiensis sp. nov., Ohtaekwangia reichenbachii sp. nov. from diverse environment.</title>
        <authorList>
            <person name="Octaviana S."/>
        </authorList>
    </citation>
    <scope>NUCLEOTIDE SEQUENCE [LARGE SCALE GENOMIC DNA]</scope>
    <source>
        <strain evidence="1 2">PWU4</strain>
    </source>
</reference>